<reference evidence="1" key="1">
    <citation type="submission" date="2020-03" db="EMBL/GenBank/DDBJ databases">
        <title>The deep terrestrial virosphere.</title>
        <authorList>
            <person name="Holmfeldt K."/>
            <person name="Nilsson E."/>
            <person name="Simone D."/>
            <person name="Lopez-Fernandez M."/>
            <person name="Wu X."/>
            <person name="de Brujin I."/>
            <person name="Lundin D."/>
            <person name="Andersson A."/>
            <person name="Bertilsson S."/>
            <person name="Dopson M."/>
        </authorList>
    </citation>
    <scope>NUCLEOTIDE SEQUENCE</scope>
    <source>
        <strain evidence="1">TM448A03150</strain>
    </source>
</reference>
<protein>
    <submittedName>
        <fullName evidence="1">Uncharacterized protein</fullName>
    </submittedName>
</protein>
<dbReference type="EMBL" id="MT144387">
    <property type="protein sequence ID" value="QJA53022.1"/>
    <property type="molecule type" value="Genomic_DNA"/>
</dbReference>
<accession>A0A6H1ZZY9</accession>
<name>A0A6H1ZZY9_9ZZZZ</name>
<gene>
    <name evidence="1" type="ORF">TM448A03150_0007</name>
</gene>
<organism evidence="1">
    <name type="scientific">viral metagenome</name>
    <dbReference type="NCBI Taxonomy" id="1070528"/>
    <lineage>
        <taxon>unclassified sequences</taxon>
        <taxon>metagenomes</taxon>
        <taxon>organismal metagenomes</taxon>
    </lineage>
</organism>
<evidence type="ECO:0000313" key="1">
    <source>
        <dbReference type="EMBL" id="QJA53022.1"/>
    </source>
</evidence>
<sequence length="70" mass="8178">MGKEKRIMKLRVIRVIEISGDSAWVEEILYRSFLGKDDTYTCRSGMIRETSRIIHQGNAEEKEEEKSESN</sequence>
<dbReference type="AlphaFoldDB" id="A0A6H1ZZY9"/>
<proteinExistence type="predicted"/>